<dbReference type="PANTHER" id="PTHR20905">
    <property type="entry name" value="N-ACETYLTRANSFERASE-RELATED"/>
    <property type="match status" value="1"/>
</dbReference>
<organism evidence="1 2">
    <name type="scientific">Cotesia glomerata</name>
    <name type="common">Lepidopteran parasitic wasp</name>
    <name type="synonym">Apanteles glomeratus</name>
    <dbReference type="NCBI Taxonomy" id="32391"/>
    <lineage>
        <taxon>Eukaryota</taxon>
        <taxon>Metazoa</taxon>
        <taxon>Ecdysozoa</taxon>
        <taxon>Arthropoda</taxon>
        <taxon>Hexapoda</taxon>
        <taxon>Insecta</taxon>
        <taxon>Pterygota</taxon>
        <taxon>Neoptera</taxon>
        <taxon>Endopterygota</taxon>
        <taxon>Hymenoptera</taxon>
        <taxon>Apocrita</taxon>
        <taxon>Ichneumonoidea</taxon>
        <taxon>Braconidae</taxon>
        <taxon>Microgastrinae</taxon>
        <taxon>Cotesia</taxon>
    </lineage>
</organism>
<evidence type="ECO:0000313" key="2">
    <source>
        <dbReference type="Proteomes" id="UP000826195"/>
    </source>
</evidence>
<feature type="non-terminal residue" evidence="1">
    <location>
        <position position="1"/>
    </location>
</feature>
<dbReference type="GO" id="GO:0008080">
    <property type="term" value="F:N-acetyltransferase activity"/>
    <property type="evidence" value="ECO:0007669"/>
    <property type="project" value="TreeGrafter"/>
</dbReference>
<reference evidence="1 2" key="1">
    <citation type="journal article" date="2021" name="J. Hered.">
        <title>A chromosome-level genome assembly of the parasitoid wasp, Cotesia glomerata (Hymenoptera: Braconidae).</title>
        <authorList>
            <person name="Pinto B.J."/>
            <person name="Weis J.J."/>
            <person name="Gamble T."/>
            <person name="Ode P.J."/>
            <person name="Paul R."/>
            <person name="Zaspel J.M."/>
        </authorList>
    </citation>
    <scope>NUCLEOTIDE SEQUENCE [LARGE SCALE GENOMIC DNA]</scope>
    <source>
        <strain evidence="1">CgM1</strain>
    </source>
</reference>
<name>A0AAV7HXG0_COTGL</name>
<protein>
    <recommendedName>
        <fullName evidence="3">N-acetyltransferase domain-containing protein</fullName>
    </recommendedName>
</protein>
<dbReference type="Gene3D" id="3.40.630.30">
    <property type="match status" value="1"/>
</dbReference>
<evidence type="ECO:0008006" key="3">
    <source>
        <dbReference type="Google" id="ProtNLM"/>
    </source>
</evidence>
<comment type="caution">
    <text evidence="1">The sequence shown here is derived from an EMBL/GenBank/DDBJ whole genome shotgun (WGS) entry which is preliminary data.</text>
</comment>
<dbReference type="AlphaFoldDB" id="A0AAV7HXG0"/>
<sequence>FIMDNLMRHSSVQRDKTIDIEQQISNPIQWPAPEFCQILDLKSYHYDDVLRLIKHHFISNDPMFKAVDFSKDPVSVMNYLDFVRIWMKDSLSLVALSSKSGRIIGTIFQGEALEKVINLQNMIVKQINAYEKLGCDMTLRIYIICVHESYQSKGLESILLENCIRMAITSKILAVVGIFTYTDSQKLAEKYNFKVLNEIHYGRWIVDDEIVFINPGMGNYSVAFMGTLTFAVDYLIES</sequence>
<accession>A0AAV7HXG0</accession>
<gene>
    <name evidence="1" type="ORF">KQX54_015743</name>
</gene>
<evidence type="ECO:0000313" key="1">
    <source>
        <dbReference type="EMBL" id="KAH0549904.1"/>
    </source>
</evidence>
<dbReference type="SUPFAM" id="SSF55729">
    <property type="entry name" value="Acyl-CoA N-acyltransferases (Nat)"/>
    <property type="match status" value="1"/>
</dbReference>
<dbReference type="EMBL" id="JAHXZJ010001864">
    <property type="protein sequence ID" value="KAH0549904.1"/>
    <property type="molecule type" value="Genomic_DNA"/>
</dbReference>
<keyword evidence="2" id="KW-1185">Reference proteome</keyword>
<dbReference type="PANTHER" id="PTHR20905:SF1">
    <property type="entry name" value="AT07410P-RELATED"/>
    <property type="match status" value="1"/>
</dbReference>
<dbReference type="InterPro" id="IPR016181">
    <property type="entry name" value="Acyl_CoA_acyltransferase"/>
</dbReference>
<dbReference type="Proteomes" id="UP000826195">
    <property type="component" value="Unassembled WGS sequence"/>
</dbReference>
<proteinExistence type="predicted"/>